<dbReference type="Pfam" id="PF01902">
    <property type="entry name" value="Diphthami_syn_2"/>
    <property type="match status" value="1"/>
</dbReference>
<dbReference type="RefSeq" id="WP_142601553.1">
    <property type="nucleotide sequence ID" value="NZ_FXSZ01000002.1"/>
</dbReference>
<evidence type="ECO:0000259" key="1">
    <source>
        <dbReference type="Pfam" id="PF01902"/>
    </source>
</evidence>
<dbReference type="Gene3D" id="3.90.1490.10">
    <property type="entry name" value="putative n-type atp pyrophosphatase, domain 2"/>
    <property type="match status" value="1"/>
</dbReference>
<dbReference type="NCBIfam" id="TIGR00290">
    <property type="entry name" value="MJ0570_dom"/>
    <property type="match status" value="1"/>
</dbReference>
<accession>A0A521BD25</accession>
<name>A0A521BD25_9SPHI</name>
<dbReference type="AlphaFoldDB" id="A0A521BD25"/>
<dbReference type="PIRSF" id="PIRSF039123">
    <property type="entry name" value="Diphthamide_synthase"/>
    <property type="match status" value="1"/>
</dbReference>
<evidence type="ECO:0000313" key="2">
    <source>
        <dbReference type="EMBL" id="SMO44973.1"/>
    </source>
</evidence>
<dbReference type="InterPro" id="IPR030662">
    <property type="entry name" value="DPH6/MJ0570"/>
</dbReference>
<evidence type="ECO:0000313" key="3">
    <source>
        <dbReference type="Proteomes" id="UP000315971"/>
    </source>
</evidence>
<organism evidence="2 3">
    <name type="scientific">Solitalea koreensis</name>
    <dbReference type="NCBI Taxonomy" id="543615"/>
    <lineage>
        <taxon>Bacteria</taxon>
        <taxon>Pseudomonadati</taxon>
        <taxon>Bacteroidota</taxon>
        <taxon>Sphingobacteriia</taxon>
        <taxon>Sphingobacteriales</taxon>
        <taxon>Sphingobacteriaceae</taxon>
        <taxon>Solitalea</taxon>
    </lineage>
</organism>
<dbReference type="Gene3D" id="3.40.50.620">
    <property type="entry name" value="HUPs"/>
    <property type="match status" value="1"/>
</dbReference>
<dbReference type="EMBL" id="FXSZ01000002">
    <property type="protein sequence ID" value="SMO44973.1"/>
    <property type="molecule type" value="Genomic_DNA"/>
</dbReference>
<keyword evidence="3" id="KW-1185">Reference proteome</keyword>
<proteinExistence type="predicted"/>
<reference evidence="2 3" key="1">
    <citation type="submission" date="2017-05" db="EMBL/GenBank/DDBJ databases">
        <authorList>
            <person name="Varghese N."/>
            <person name="Submissions S."/>
        </authorList>
    </citation>
    <scope>NUCLEOTIDE SEQUENCE [LARGE SCALE GENOMIC DNA]</scope>
    <source>
        <strain evidence="2 3">DSM 21342</strain>
    </source>
</reference>
<gene>
    <name evidence="2" type="ORF">SAMN06265350_102104</name>
</gene>
<dbReference type="Proteomes" id="UP000315971">
    <property type="component" value="Unassembled WGS sequence"/>
</dbReference>
<protein>
    <submittedName>
        <fullName evidence="2">MJ0570-related uncharacterized domain-containing protein</fullName>
    </submittedName>
</protein>
<sequence length="236" mass="26930">MEKAAIFWSGGKDSAFALYKTLKGEPSGFPFEVCYLVTTINEEFKRISMHGVREELLDAQSNSIGIPLKKMFVPDHCTNEDYEQQLLLTFEKLKTEGIRTIIYGDIFLEDLKIYRENLLSKAGLKGYFPLWKGDTSQLIHSFLAEGFQTIICCVKSDLLDKEQSGSIIDKQFIESLPATIDPCGENGEFHTFCFDGPIFKNRIAFEIGETVFKPYSFKTSADLLRDGFWFTDLFIE</sequence>
<dbReference type="OrthoDB" id="3572539at2"/>
<dbReference type="SUPFAM" id="SSF52402">
    <property type="entry name" value="Adenine nucleotide alpha hydrolases-like"/>
    <property type="match status" value="1"/>
</dbReference>
<feature type="domain" description="Diphthamide synthase" evidence="1">
    <location>
        <begin position="3"/>
        <end position="206"/>
    </location>
</feature>
<dbReference type="InterPro" id="IPR014729">
    <property type="entry name" value="Rossmann-like_a/b/a_fold"/>
</dbReference>
<dbReference type="CDD" id="cd01994">
    <property type="entry name" value="AANH_PF0828-like"/>
    <property type="match status" value="1"/>
</dbReference>
<dbReference type="InterPro" id="IPR002761">
    <property type="entry name" value="Diphthami_syn_dom"/>
</dbReference>